<reference evidence="1" key="2">
    <citation type="submission" date="2023-05" db="EMBL/GenBank/DDBJ databases">
        <authorList>
            <consortium name="Lawrence Berkeley National Laboratory"/>
            <person name="Steindorff A."/>
            <person name="Hensen N."/>
            <person name="Bonometti L."/>
            <person name="Westerberg I."/>
            <person name="Brannstrom I.O."/>
            <person name="Guillou S."/>
            <person name="Cros-Aarteil S."/>
            <person name="Calhoun S."/>
            <person name="Haridas S."/>
            <person name="Kuo A."/>
            <person name="Mondo S."/>
            <person name="Pangilinan J."/>
            <person name="Riley R."/>
            <person name="Labutti K."/>
            <person name="Andreopoulos B."/>
            <person name="Lipzen A."/>
            <person name="Chen C."/>
            <person name="Yanf M."/>
            <person name="Daum C."/>
            <person name="Ng V."/>
            <person name="Clum A."/>
            <person name="Ohm R."/>
            <person name="Martin F."/>
            <person name="Silar P."/>
            <person name="Natvig D."/>
            <person name="Lalanne C."/>
            <person name="Gautier V."/>
            <person name="Ament-Velasquez S.L."/>
            <person name="Kruys A."/>
            <person name="Hutchinson M.I."/>
            <person name="Powell A.J."/>
            <person name="Barry K."/>
            <person name="Miller A.N."/>
            <person name="Grigoriev I.V."/>
            <person name="Debuchy R."/>
            <person name="Gladieux P."/>
            <person name="Thoren M.H."/>
            <person name="Johannesson H."/>
        </authorList>
    </citation>
    <scope>NUCLEOTIDE SEQUENCE</scope>
    <source>
        <strain evidence="1">PSN293</strain>
    </source>
</reference>
<organism evidence="1 2">
    <name type="scientific">Rhypophila decipiens</name>
    <dbReference type="NCBI Taxonomy" id="261697"/>
    <lineage>
        <taxon>Eukaryota</taxon>
        <taxon>Fungi</taxon>
        <taxon>Dikarya</taxon>
        <taxon>Ascomycota</taxon>
        <taxon>Pezizomycotina</taxon>
        <taxon>Sordariomycetes</taxon>
        <taxon>Sordariomycetidae</taxon>
        <taxon>Sordariales</taxon>
        <taxon>Naviculisporaceae</taxon>
        <taxon>Rhypophila</taxon>
    </lineage>
</organism>
<protein>
    <submittedName>
        <fullName evidence="1">Uncharacterized protein</fullName>
    </submittedName>
</protein>
<comment type="caution">
    <text evidence="1">The sequence shown here is derived from an EMBL/GenBank/DDBJ whole genome shotgun (WGS) entry which is preliminary data.</text>
</comment>
<gene>
    <name evidence="1" type="ORF">QBC37DRAFT_169688</name>
</gene>
<evidence type="ECO:0000313" key="2">
    <source>
        <dbReference type="Proteomes" id="UP001301769"/>
    </source>
</evidence>
<accession>A0AAN6Y999</accession>
<dbReference type="AlphaFoldDB" id="A0AAN6Y999"/>
<name>A0AAN6Y999_9PEZI</name>
<keyword evidence="2" id="KW-1185">Reference proteome</keyword>
<evidence type="ECO:0000313" key="1">
    <source>
        <dbReference type="EMBL" id="KAK4213695.1"/>
    </source>
</evidence>
<proteinExistence type="predicted"/>
<reference evidence="1" key="1">
    <citation type="journal article" date="2023" name="Mol. Phylogenet. Evol.">
        <title>Genome-scale phylogeny and comparative genomics of the fungal order Sordariales.</title>
        <authorList>
            <person name="Hensen N."/>
            <person name="Bonometti L."/>
            <person name="Westerberg I."/>
            <person name="Brannstrom I.O."/>
            <person name="Guillou S."/>
            <person name="Cros-Aarteil S."/>
            <person name="Calhoun S."/>
            <person name="Haridas S."/>
            <person name="Kuo A."/>
            <person name="Mondo S."/>
            <person name="Pangilinan J."/>
            <person name="Riley R."/>
            <person name="LaButti K."/>
            <person name="Andreopoulos B."/>
            <person name="Lipzen A."/>
            <person name="Chen C."/>
            <person name="Yan M."/>
            <person name="Daum C."/>
            <person name="Ng V."/>
            <person name="Clum A."/>
            <person name="Steindorff A."/>
            <person name="Ohm R.A."/>
            <person name="Martin F."/>
            <person name="Silar P."/>
            <person name="Natvig D.O."/>
            <person name="Lalanne C."/>
            <person name="Gautier V."/>
            <person name="Ament-Velasquez S.L."/>
            <person name="Kruys A."/>
            <person name="Hutchinson M.I."/>
            <person name="Powell A.J."/>
            <person name="Barry K."/>
            <person name="Miller A.N."/>
            <person name="Grigoriev I.V."/>
            <person name="Debuchy R."/>
            <person name="Gladieux P."/>
            <person name="Hiltunen Thoren M."/>
            <person name="Johannesson H."/>
        </authorList>
    </citation>
    <scope>NUCLEOTIDE SEQUENCE</scope>
    <source>
        <strain evidence="1">PSN293</strain>
    </source>
</reference>
<dbReference type="EMBL" id="MU858105">
    <property type="protein sequence ID" value="KAK4213695.1"/>
    <property type="molecule type" value="Genomic_DNA"/>
</dbReference>
<sequence length="208" mass="23434">MAGITPPVQTLPTPPVHIKANSYFSPRSRQCCQCNNRLPVYQTHKPPKGQPQICPEENGCGHQLCRDCPRLDGSGNQVIPHSFPVDWVCSTCTAVHPVLDILTMNVACPCEQPSLQAVYDQHGRIFLYWRDDPAVYDLTDTAKVQEAAWRIWEAGSEPWLPVVLEAEKRMIAEEEARKSIKFGADWKRFSQSSISTRDSLDIEMVKAN</sequence>
<dbReference type="Proteomes" id="UP001301769">
    <property type="component" value="Unassembled WGS sequence"/>
</dbReference>